<keyword evidence="2" id="KW-0732">Signal</keyword>
<dbReference type="Pfam" id="PF13855">
    <property type="entry name" value="LRR_8"/>
    <property type="match status" value="1"/>
</dbReference>
<evidence type="ECO:0000313" key="5">
    <source>
        <dbReference type="EMBL" id="PZC75188.1"/>
    </source>
</evidence>
<dbReference type="PANTHER" id="PTHR24373">
    <property type="entry name" value="SLIT RELATED LEUCINE-RICH REPEAT NEURONAL PROTEIN"/>
    <property type="match status" value="1"/>
</dbReference>
<accession>A0A2W1BJY1</accession>
<dbReference type="AlphaFoldDB" id="A0A2W1BJY1"/>
<dbReference type="PROSITE" id="PS51450">
    <property type="entry name" value="LRR"/>
    <property type="match status" value="1"/>
</dbReference>
<dbReference type="InterPro" id="IPR003591">
    <property type="entry name" value="Leu-rich_rpt_typical-subtyp"/>
</dbReference>
<proteinExistence type="predicted"/>
<keyword evidence="4" id="KW-1133">Transmembrane helix</keyword>
<dbReference type="Gene3D" id="3.80.10.10">
    <property type="entry name" value="Ribonuclease Inhibitor"/>
    <property type="match status" value="2"/>
</dbReference>
<evidence type="ECO:0000313" key="6">
    <source>
        <dbReference type="Proteomes" id="UP000249218"/>
    </source>
</evidence>
<dbReference type="OrthoDB" id="694479at2759"/>
<dbReference type="SUPFAM" id="SSF52058">
    <property type="entry name" value="L domain-like"/>
    <property type="match status" value="1"/>
</dbReference>
<keyword evidence="4" id="KW-0812">Transmembrane</keyword>
<sequence length="417" mass="47206">MNRVLGYYRVTLDSYKSLGSLMGDCDASSFNCSLTRLDLILAMSFSGLVTSTWSKMTGGNLRNPFVTKVSTSSGIYEIFSVMALSCVCARSKEMTEIEALGAQPRHCTYEYAYEMYGAHCAGRGLNKIPNLKSGIEILDFSDNKLQELTEEMMSSYTSIKFLYLADNHIYNIEETALSRFTNLQTLDLSNNVILELPNSIFQLPSLRKLYFRSNPIFHKAIEPLVIERPIKAPLELLDVSDCKIKNLPDWGYLPQLRFYNISHNPLAALSVDHFARMCNLVNVDLTDSIENIKLCNMRPAVLWLKEKRVSFLLADYSRLNTREFENCPVLDDMVNYNATYHRCKADYLQVQSSKASRRTWLTIGGGLAGFLVGFILLLYVMHRHNVAQTKTKAEKIKQATPPDSDKNATAVLLRDIS</sequence>
<evidence type="ECO:0000256" key="4">
    <source>
        <dbReference type="SAM" id="Phobius"/>
    </source>
</evidence>
<keyword evidence="1" id="KW-0433">Leucine-rich repeat</keyword>
<keyword evidence="6" id="KW-1185">Reference proteome</keyword>
<dbReference type="InterPro" id="IPR050328">
    <property type="entry name" value="Dev_Immune_Receptor"/>
</dbReference>
<dbReference type="Proteomes" id="UP000249218">
    <property type="component" value="Unassembled WGS sequence"/>
</dbReference>
<dbReference type="InterPro" id="IPR032675">
    <property type="entry name" value="LRR_dom_sf"/>
</dbReference>
<evidence type="ECO:0000256" key="3">
    <source>
        <dbReference type="ARBA" id="ARBA00022737"/>
    </source>
</evidence>
<gene>
    <name evidence="5" type="primary">HaOG206603</name>
    <name evidence="5" type="ORF">B5X24_HaOG206603</name>
</gene>
<evidence type="ECO:0000256" key="1">
    <source>
        <dbReference type="ARBA" id="ARBA00022614"/>
    </source>
</evidence>
<keyword evidence="4" id="KW-0472">Membrane</keyword>
<dbReference type="GO" id="GO:0005615">
    <property type="term" value="C:extracellular space"/>
    <property type="evidence" value="ECO:0007669"/>
    <property type="project" value="TreeGrafter"/>
</dbReference>
<reference evidence="5 6" key="1">
    <citation type="journal article" date="2017" name="BMC Biol.">
        <title>Genomic innovations, transcriptional plasticity and gene loss underlying the evolution and divergence of two highly polyphagous and invasive Helicoverpa pest species.</title>
        <authorList>
            <person name="Pearce S.L."/>
            <person name="Clarke D.F."/>
            <person name="East P.D."/>
            <person name="Elfekih S."/>
            <person name="Gordon K.H."/>
            <person name="Jermiin L.S."/>
            <person name="McGaughran A."/>
            <person name="Oakeshott J.G."/>
            <person name="Papanikolaou A."/>
            <person name="Perera O.P."/>
            <person name="Rane R.V."/>
            <person name="Richards S."/>
            <person name="Tay W.T."/>
            <person name="Walsh T.K."/>
            <person name="Anderson A."/>
            <person name="Anderson C.J."/>
            <person name="Asgari S."/>
            <person name="Board P.G."/>
            <person name="Bretschneider A."/>
            <person name="Campbell P.M."/>
            <person name="Chertemps T."/>
            <person name="Christeller J.T."/>
            <person name="Coppin C.W."/>
            <person name="Downes S.J."/>
            <person name="Duan G."/>
            <person name="Farnsworth C.A."/>
            <person name="Good R.T."/>
            <person name="Han L.B."/>
            <person name="Han Y.C."/>
            <person name="Hatje K."/>
            <person name="Horne I."/>
            <person name="Huang Y.P."/>
            <person name="Hughes D.S."/>
            <person name="Jacquin-Joly E."/>
            <person name="James W."/>
            <person name="Jhangiani S."/>
            <person name="Kollmar M."/>
            <person name="Kuwar S.S."/>
            <person name="Li S."/>
            <person name="Liu N.Y."/>
            <person name="Maibeche M.T."/>
            <person name="Miller J.R."/>
            <person name="Montagne N."/>
            <person name="Perry T."/>
            <person name="Qu J."/>
            <person name="Song S.V."/>
            <person name="Sutton G.G."/>
            <person name="Vogel H."/>
            <person name="Walenz B.P."/>
            <person name="Xu W."/>
            <person name="Zhang H.J."/>
            <person name="Zou Z."/>
            <person name="Batterham P."/>
            <person name="Edwards O.R."/>
            <person name="Feyereisen R."/>
            <person name="Gibbs R.A."/>
            <person name="Heckel D.G."/>
            <person name="McGrath A."/>
            <person name="Robin C."/>
            <person name="Scherer S.E."/>
            <person name="Worley K.C."/>
            <person name="Wu Y.D."/>
        </authorList>
    </citation>
    <scope>NUCLEOTIDE SEQUENCE [LARGE SCALE GENOMIC DNA]</scope>
    <source>
        <strain evidence="5">Harm_GR_Male_#8</strain>
        <tissue evidence="5">Whole organism</tissue>
    </source>
</reference>
<dbReference type="EMBL" id="KZ150007">
    <property type="protein sequence ID" value="PZC75188.1"/>
    <property type="molecule type" value="Genomic_DNA"/>
</dbReference>
<protein>
    <submittedName>
        <fullName evidence="5">Uncharacterized protein</fullName>
    </submittedName>
</protein>
<evidence type="ECO:0000256" key="2">
    <source>
        <dbReference type="ARBA" id="ARBA00022729"/>
    </source>
</evidence>
<dbReference type="PANTHER" id="PTHR24373:SF370">
    <property type="entry name" value="FISH-LIPS, ISOFORM E"/>
    <property type="match status" value="1"/>
</dbReference>
<organism evidence="5 6">
    <name type="scientific">Helicoverpa armigera</name>
    <name type="common">Cotton bollworm</name>
    <name type="synonym">Heliothis armigera</name>
    <dbReference type="NCBI Taxonomy" id="29058"/>
    <lineage>
        <taxon>Eukaryota</taxon>
        <taxon>Metazoa</taxon>
        <taxon>Ecdysozoa</taxon>
        <taxon>Arthropoda</taxon>
        <taxon>Hexapoda</taxon>
        <taxon>Insecta</taxon>
        <taxon>Pterygota</taxon>
        <taxon>Neoptera</taxon>
        <taxon>Endopterygota</taxon>
        <taxon>Lepidoptera</taxon>
        <taxon>Glossata</taxon>
        <taxon>Ditrysia</taxon>
        <taxon>Noctuoidea</taxon>
        <taxon>Noctuidae</taxon>
        <taxon>Heliothinae</taxon>
        <taxon>Helicoverpa</taxon>
    </lineage>
</organism>
<dbReference type="GO" id="GO:0031012">
    <property type="term" value="C:extracellular matrix"/>
    <property type="evidence" value="ECO:0007669"/>
    <property type="project" value="TreeGrafter"/>
</dbReference>
<dbReference type="InterPro" id="IPR001611">
    <property type="entry name" value="Leu-rich_rpt"/>
</dbReference>
<dbReference type="SMART" id="SM00369">
    <property type="entry name" value="LRR_TYP"/>
    <property type="match status" value="3"/>
</dbReference>
<keyword evidence="3" id="KW-0677">Repeat</keyword>
<name>A0A2W1BJY1_HELAM</name>
<feature type="transmembrane region" description="Helical" evidence="4">
    <location>
        <begin position="360"/>
        <end position="380"/>
    </location>
</feature>